<protein>
    <recommendedName>
        <fullName evidence="3">DUF4430 domain-containing protein</fullName>
    </recommendedName>
</protein>
<name>A0ABD3T3D7_SINWO</name>
<accession>A0ABD3T3D7</accession>
<dbReference type="AlphaFoldDB" id="A0ABD3T3D7"/>
<organism evidence="1 2">
    <name type="scientific">Sinanodonta woodiana</name>
    <name type="common">Chinese pond mussel</name>
    <name type="synonym">Anodonta woodiana</name>
    <dbReference type="NCBI Taxonomy" id="1069815"/>
    <lineage>
        <taxon>Eukaryota</taxon>
        <taxon>Metazoa</taxon>
        <taxon>Spiralia</taxon>
        <taxon>Lophotrochozoa</taxon>
        <taxon>Mollusca</taxon>
        <taxon>Bivalvia</taxon>
        <taxon>Autobranchia</taxon>
        <taxon>Heteroconchia</taxon>
        <taxon>Palaeoheterodonta</taxon>
        <taxon>Unionida</taxon>
        <taxon>Unionoidea</taxon>
        <taxon>Unionidae</taxon>
        <taxon>Unioninae</taxon>
        <taxon>Sinanodonta</taxon>
    </lineage>
</organism>
<keyword evidence="2" id="KW-1185">Reference proteome</keyword>
<dbReference type="EMBL" id="JBJQND010000019">
    <property type="protein sequence ID" value="KAL3831410.1"/>
    <property type="molecule type" value="Genomic_DNA"/>
</dbReference>
<dbReference type="InterPro" id="IPR051588">
    <property type="entry name" value="Cobalamin_Transport"/>
</dbReference>
<comment type="caution">
    <text evidence="1">The sequence shown here is derived from an EMBL/GenBank/DDBJ whole genome shotgun (WGS) entry which is preliminary data.</text>
</comment>
<dbReference type="PANTHER" id="PTHR10559:SF18">
    <property type="entry name" value="TRANSCOBALAMIN II"/>
    <property type="match status" value="1"/>
</dbReference>
<evidence type="ECO:0000313" key="1">
    <source>
        <dbReference type="EMBL" id="KAL3831410.1"/>
    </source>
</evidence>
<reference evidence="1 2" key="1">
    <citation type="submission" date="2024-11" db="EMBL/GenBank/DDBJ databases">
        <title>Chromosome-level genome assembly of the freshwater bivalve Anodonta woodiana.</title>
        <authorList>
            <person name="Chen X."/>
        </authorList>
    </citation>
    <scope>NUCLEOTIDE SEQUENCE [LARGE SCALE GENOMIC DNA]</scope>
    <source>
        <strain evidence="1">MN2024</strain>
        <tissue evidence="1">Gills</tissue>
    </source>
</reference>
<proteinExistence type="predicted"/>
<evidence type="ECO:0000313" key="2">
    <source>
        <dbReference type="Proteomes" id="UP001634394"/>
    </source>
</evidence>
<gene>
    <name evidence="1" type="ORF">ACJMK2_023161</name>
</gene>
<sequence>MYKKRLWFKLVITLHQAHFKSIHVMRPVYHDDNIYKNCSEQLTYTIRNQLQAPTFEYSLQIPFCHEPFIRIMERAVNMSAHFKFTATFFPESSYFIEAINGVQGYYMVNETYWEFLKAPNIDISLGVSSFYPNDGDHVLFNFTSDQEV</sequence>
<dbReference type="PANTHER" id="PTHR10559">
    <property type="entry name" value="TRANSCOBALAMIN-1/GASTRIC INTRINSIC FACTOR"/>
    <property type="match status" value="1"/>
</dbReference>
<dbReference type="Proteomes" id="UP001634394">
    <property type="component" value="Unassembled WGS sequence"/>
</dbReference>
<dbReference type="Gene3D" id="2.170.130.30">
    <property type="match status" value="1"/>
</dbReference>
<evidence type="ECO:0008006" key="3">
    <source>
        <dbReference type="Google" id="ProtNLM"/>
    </source>
</evidence>